<dbReference type="OrthoDB" id="6119988at2759"/>
<sequence>MLMSSHGIHISERHLRRLKRRLNLRRVNTPIETVSHAINHLYQSGYNNLGNKAMWRLLNNYGIQVQQEVVRKVQKALDPMSLIHKNLDELVQLWNMHRIRSQRHSDTLNGIPNMLYNHPEVFGAHDYSSRLTYSTAEIDTVSDVYTEEYPTFGCRDTFLEVIELLTGTAMNDFLISSNIDDALMLYRHLTLALDKSDQ</sequence>
<evidence type="ECO:0000313" key="1">
    <source>
        <dbReference type="EMBL" id="CAC5381064.1"/>
    </source>
</evidence>
<accession>A0A6J8BDS7</accession>
<dbReference type="PANTHER" id="PTHR46791">
    <property type="entry name" value="EXPRESSED PROTEIN"/>
    <property type="match status" value="1"/>
</dbReference>
<dbReference type="AlphaFoldDB" id="A0A6J8BDS7"/>
<dbReference type="PANTHER" id="PTHR46791:SF13">
    <property type="entry name" value="CLR5 DOMAIN-CONTAINING PROTEIN"/>
    <property type="match status" value="1"/>
</dbReference>
<evidence type="ECO:0000313" key="2">
    <source>
        <dbReference type="Proteomes" id="UP000507470"/>
    </source>
</evidence>
<protein>
    <submittedName>
        <fullName evidence="1">Uncharacterized protein</fullName>
    </submittedName>
</protein>
<reference evidence="1 2" key="1">
    <citation type="submission" date="2020-06" db="EMBL/GenBank/DDBJ databases">
        <authorList>
            <person name="Li R."/>
            <person name="Bekaert M."/>
        </authorList>
    </citation>
    <scope>NUCLEOTIDE SEQUENCE [LARGE SCALE GENOMIC DNA]</scope>
    <source>
        <strain evidence="2">wild</strain>
    </source>
</reference>
<name>A0A6J8BDS7_MYTCO</name>
<dbReference type="Proteomes" id="UP000507470">
    <property type="component" value="Unassembled WGS sequence"/>
</dbReference>
<proteinExistence type="predicted"/>
<dbReference type="EMBL" id="CACVKT020002986">
    <property type="protein sequence ID" value="CAC5381064.1"/>
    <property type="molecule type" value="Genomic_DNA"/>
</dbReference>
<gene>
    <name evidence="1" type="ORF">MCOR_16979</name>
</gene>
<keyword evidence="2" id="KW-1185">Reference proteome</keyword>
<organism evidence="1 2">
    <name type="scientific">Mytilus coruscus</name>
    <name type="common">Sea mussel</name>
    <dbReference type="NCBI Taxonomy" id="42192"/>
    <lineage>
        <taxon>Eukaryota</taxon>
        <taxon>Metazoa</taxon>
        <taxon>Spiralia</taxon>
        <taxon>Lophotrochozoa</taxon>
        <taxon>Mollusca</taxon>
        <taxon>Bivalvia</taxon>
        <taxon>Autobranchia</taxon>
        <taxon>Pteriomorphia</taxon>
        <taxon>Mytilida</taxon>
        <taxon>Mytiloidea</taxon>
        <taxon>Mytilidae</taxon>
        <taxon>Mytilinae</taxon>
        <taxon>Mytilus</taxon>
    </lineage>
</organism>